<dbReference type="Pfam" id="PF00126">
    <property type="entry name" value="HTH_1"/>
    <property type="match status" value="1"/>
</dbReference>
<keyword evidence="7" id="KW-1185">Reference proteome</keyword>
<comment type="similarity">
    <text evidence="1">Belongs to the LysR transcriptional regulatory family.</text>
</comment>
<dbReference type="SUPFAM" id="SSF46785">
    <property type="entry name" value="Winged helix' DNA-binding domain"/>
    <property type="match status" value="1"/>
</dbReference>
<dbReference type="CDD" id="cd08434">
    <property type="entry name" value="PBP2_GltC_like"/>
    <property type="match status" value="1"/>
</dbReference>
<dbReference type="PRINTS" id="PR00039">
    <property type="entry name" value="HTHLYSR"/>
</dbReference>
<gene>
    <name evidence="6" type="ORF">HF526_11610</name>
</gene>
<name>A0ABX1SBT0_9PSEU</name>
<evidence type="ECO:0000256" key="4">
    <source>
        <dbReference type="ARBA" id="ARBA00023163"/>
    </source>
</evidence>
<dbReference type="InterPro" id="IPR000847">
    <property type="entry name" value="LysR_HTH_N"/>
</dbReference>
<protein>
    <submittedName>
        <fullName evidence="6">LysR family transcriptional regulator</fullName>
    </submittedName>
</protein>
<keyword evidence="3" id="KW-0238">DNA-binding</keyword>
<evidence type="ECO:0000313" key="7">
    <source>
        <dbReference type="Proteomes" id="UP000820669"/>
    </source>
</evidence>
<sequence length="329" mass="35242">MHLSVCHNADVHEAESAVAHVLAGTAPRLRQFVAVARTEHVTRAADDIGVPQPTLSRGIARLEAELGIALFVRSGRTLHLTPAGRAFLRHAERALAELEAGARELVGDIDAEHGRVALGFLHTLGSEAVPRLLREFRAEHPGIRIDLAQGGHAVLLDRLRGGEVDLCLTSPLPDEPGLAVATMHEQELRLAVPAEHPLAERRSGLRLADAAGAQFVGFLPGFGLRSIVEAWCREAGFEPRFAFEGEDVETLRGLVGAGLGVALLPPSTRSPVTGVVELPVTTPRTTRTIGLAWVRDRAAPPPVRALREFVLRSGPRLLDLHAGDAGSHR</sequence>
<reference evidence="6 7" key="1">
    <citation type="submission" date="2020-04" db="EMBL/GenBank/DDBJ databases">
        <authorList>
            <person name="Klaysubun C."/>
            <person name="Duangmal K."/>
            <person name="Lipun K."/>
        </authorList>
    </citation>
    <scope>NUCLEOTIDE SEQUENCE [LARGE SCALE GENOMIC DNA]</scope>
    <source>
        <strain evidence="6 7">K10HN5</strain>
    </source>
</reference>
<dbReference type="Gene3D" id="3.40.190.290">
    <property type="match status" value="1"/>
</dbReference>
<dbReference type="PANTHER" id="PTHR30346">
    <property type="entry name" value="TRANSCRIPTIONAL DUAL REGULATOR HCAR-RELATED"/>
    <property type="match status" value="1"/>
</dbReference>
<accession>A0ABX1SBT0</accession>
<evidence type="ECO:0000313" key="6">
    <source>
        <dbReference type="EMBL" id="NMH97953.1"/>
    </source>
</evidence>
<dbReference type="InterPro" id="IPR005119">
    <property type="entry name" value="LysR_subst-bd"/>
</dbReference>
<dbReference type="InterPro" id="IPR036390">
    <property type="entry name" value="WH_DNA-bd_sf"/>
</dbReference>
<dbReference type="Gene3D" id="1.10.10.10">
    <property type="entry name" value="Winged helix-like DNA-binding domain superfamily/Winged helix DNA-binding domain"/>
    <property type="match status" value="1"/>
</dbReference>
<dbReference type="SUPFAM" id="SSF53850">
    <property type="entry name" value="Periplasmic binding protein-like II"/>
    <property type="match status" value="1"/>
</dbReference>
<organism evidence="6 7">
    <name type="scientific">Pseudonocardia acidicola</name>
    <dbReference type="NCBI Taxonomy" id="2724939"/>
    <lineage>
        <taxon>Bacteria</taxon>
        <taxon>Bacillati</taxon>
        <taxon>Actinomycetota</taxon>
        <taxon>Actinomycetes</taxon>
        <taxon>Pseudonocardiales</taxon>
        <taxon>Pseudonocardiaceae</taxon>
        <taxon>Pseudonocardia</taxon>
    </lineage>
</organism>
<evidence type="ECO:0000256" key="1">
    <source>
        <dbReference type="ARBA" id="ARBA00009437"/>
    </source>
</evidence>
<dbReference type="InterPro" id="IPR036388">
    <property type="entry name" value="WH-like_DNA-bd_sf"/>
</dbReference>
<dbReference type="PROSITE" id="PS50931">
    <property type="entry name" value="HTH_LYSR"/>
    <property type="match status" value="1"/>
</dbReference>
<dbReference type="EMBL" id="JAAXLA010000017">
    <property type="protein sequence ID" value="NMH97953.1"/>
    <property type="molecule type" value="Genomic_DNA"/>
</dbReference>
<evidence type="ECO:0000256" key="3">
    <source>
        <dbReference type="ARBA" id="ARBA00023125"/>
    </source>
</evidence>
<dbReference type="Proteomes" id="UP000820669">
    <property type="component" value="Unassembled WGS sequence"/>
</dbReference>
<dbReference type="PANTHER" id="PTHR30346:SF28">
    <property type="entry name" value="HTH-TYPE TRANSCRIPTIONAL REGULATOR CYNR"/>
    <property type="match status" value="1"/>
</dbReference>
<feature type="domain" description="HTH lysR-type" evidence="5">
    <location>
        <begin position="29"/>
        <end position="81"/>
    </location>
</feature>
<keyword evidence="2" id="KW-0805">Transcription regulation</keyword>
<proteinExistence type="inferred from homology"/>
<dbReference type="Pfam" id="PF03466">
    <property type="entry name" value="LysR_substrate"/>
    <property type="match status" value="1"/>
</dbReference>
<keyword evidence="4" id="KW-0804">Transcription</keyword>
<evidence type="ECO:0000256" key="2">
    <source>
        <dbReference type="ARBA" id="ARBA00023015"/>
    </source>
</evidence>
<evidence type="ECO:0000259" key="5">
    <source>
        <dbReference type="PROSITE" id="PS50931"/>
    </source>
</evidence>
<comment type="caution">
    <text evidence="6">The sequence shown here is derived from an EMBL/GenBank/DDBJ whole genome shotgun (WGS) entry which is preliminary data.</text>
</comment>